<evidence type="ECO:0000313" key="3">
    <source>
        <dbReference type="Proteomes" id="UP001153678"/>
    </source>
</evidence>
<dbReference type="InterPro" id="IPR006133">
    <property type="entry name" value="DNA-dir_DNA_pol_B_exonuc"/>
</dbReference>
<feature type="non-terminal residue" evidence="2">
    <location>
        <position position="138"/>
    </location>
</feature>
<dbReference type="OrthoDB" id="2445761at2759"/>
<dbReference type="InterPro" id="IPR012337">
    <property type="entry name" value="RNaseH-like_sf"/>
</dbReference>
<organism evidence="2 3">
    <name type="scientific">Funneliformis geosporum</name>
    <dbReference type="NCBI Taxonomy" id="1117311"/>
    <lineage>
        <taxon>Eukaryota</taxon>
        <taxon>Fungi</taxon>
        <taxon>Fungi incertae sedis</taxon>
        <taxon>Mucoromycota</taxon>
        <taxon>Glomeromycotina</taxon>
        <taxon>Glomeromycetes</taxon>
        <taxon>Glomerales</taxon>
        <taxon>Glomeraceae</taxon>
        <taxon>Funneliformis</taxon>
    </lineage>
</organism>
<gene>
    <name evidence="2" type="ORF">FWILDA_LOCUS15436</name>
</gene>
<dbReference type="GO" id="GO:0003676">
    <property type="term" value="F:nucleic acid binding"/>
    <property type="evidence" value="ECO:0007669"/>
    <property type="project" value="InterPro"/>
</dbReference>
<dbReference type="Pfam" id="PF03104">
    <property type="entry name" value="DNA_pol_B_exo1"/>
    <property type="match status" value="1"/>
</dbReference>
<dbReference type="SUPFAM" id="SSF53098">
    <property type="entry name" value="Ribonuclease H-like"/>
    <property type="match status" value="1"/>
</dbReference>
<proteinExistence type="predicted"/>
<reference evidence="2" key="1">
    <citation type="submission" date="2022-08" db="EMBL/GenBank/DDBJ databases">
        <authorList>
            <person name="Kallberg Y."/>
            <person name="Tangrot J."/>
            <person name="Rosling A."/>
        </authorList>
    </citation>
    <scope>NUCLEOTIDE SEQUENCE</scope>
    <source>
        <strain evidence="2">Wild A</strain>
    </source>
</reference>
<dbReference type="EMBL" id="CAMKVN010008065">
    <property type="protein sequence ID" value="CAI2192158.1"/>
    <property type="molecule type" value="Genomic_DNA"/>
</dbReference>
<dbReference type="AlphaFoldDB" id="A0A9W4T4E8"/>
<comment type="caution">
    <text evidence="2">The sequence shown here is derived from an EMBL/GenBank/DDBJ whole genome shotgun (WGS) entry which is preliminary data.</text>
</comment>
<name>A0A9W4T4E8_9GLOM</name>
<dbReference type="Gene3D" id="3.30.420.10">
    <property type="entry name" value="Ribonuclease H-like superfamily/Ribonuclease H"/>
    <property type="match status" value="1"/>
</dbReference>
<sequence length="138" mass="16275">IPSMAIENEGSTERINKTYRYILRLYSCLINGQKALVILKEIRVFFDILVLDGETPDECEEKKDDPKLLKQICLVDVKTERDPHWITIICGNQINLLKAFAFCWRAFASDIQVGFNNSDYNWHFIMERAYHLDILEWM</sequence>
<accession>A0A9W4T4E8</accession>
<dbReference type="InterPro" id="IPR036397">
    <property type="entry name" value="RNaseH_sf"/>
</dbReference>
<evidence type="ECO:0000313" key="2">
    <source>
        <dbReference type="EMBL" id="CAI2192158.1"/>
    </source>
</evidence>
<dbReference type="Proteomes" id="UP001153678">
    <property type="component" value="Unassembled WGS sequence"/>
</dbReference>
<keyword evidence="3" id="KW-1185">Reference proteome</keyword>
<protein>
    <submittedName>
        <fullName evidence="2">1355_t:CDS:1</fullName>
    </submittedName>
</protein>
<evidence type="ECO:0000259" key="1">
    <source>
        <dbReference type="Pfam" id="PF03104"/>
    </source>
</evidence>
<feature type="domain" description="DNA-directed DNA polymerase family B exonuclease" evidence="1">
    <location>
        <begin position="78"/>
        <end position="137"/>
    </location>
</feature>